<keyword evidence="6 10" id="KW-1133">Transmembrane helix</keyword>
<comment type="caution">
    <text evidence="11">The sequence shown here is derived from an EMBL/GenBank/DDBJ whole genome shotgun (WGS) entry which is preliminary data.</text>
</comment>
<proteinExistence type="inferred from homology"/>
<feature type="transmembrane region" description="Helical" evidence="10">
    <location>
        <begin position="41"/>
        <end position="59"/>
    </location>
</feature>
<evidence type="ECO:0000256" key="9">
    <source>
        <dbReference type="NCBIfam" id="TIGR01400"/>
    </source>
</evidence>
<keyword evidence="8 10" id="KW-0975">Bacterial flagellum</keyword>
<evidence type="ECO:0000256" key="4">
    <source>
        <dbReference type="ARBA" id="ARBA00022475"/>
    </source>
</evidence>
<gene>
    <name evidence="11" type="primary">fliR</name>
    <name evidence="11" type="ORF">WMO62_10970</name>
</gene>
<dbReference type="PRINTS" id="PR00953">
    <property type="entry name" value="TYPE3IMRPROT"/>
</dbReference>
<evidence type="ECO:0000313" key="12">
    <source>
        <dbReference type="Proteomes" id="UP001470288"/>
    </source>
</evidence>
<dbReference type="PANTHER" id="PTHR30065:SF1">
    <property type="entry name" value="SURFACE PRESENTATION OF ANTIGENS PROTEIN SPAR"/>
    <property type="match status" value="1"/>
</dbReference>
<dbReference type="Pfam" id="PF01311">
    <property type="entry name" value="Bac_export_1"/>
    <property type="match status" value="1"/>
</dbReference>
<sequence>MLFDTTAQITLFSLILMRMSGFILLNPILGRRNIPMQVKSGFIFILTVTVYSFSTGDAFDITNPLEYGLLLFKEFAAGYAIGFVTELFFFVITFAGYVMDFQMGMSMSTVYDPQSNAQVPITGSLLQAFYVLLFFAVDGHLALMKILLTSAEIVPYGGILLTQGLASRMVELFSECVVLGIKFAFPVLAAEFLVEIGVGILNKIVPQINVFVINIQLKVIVGLGLLVLLISPIGEYLSNLVTVMVKAIQEILTFL</sequence>
<dbReference type="NCBIfam" id="TIGR01400">
    <property type="entry name" value="fliR"/>
    <property type="match status" value="1"/>
</dbReference>
<comment type="function">
    <text evidence="1 10">Role in flagellar biosynthesis.</text>
</comment>
<evidence type="ECO:0000256" key="6">
    <source>
        <dbReference type="ARBA" id="ARBA00022989"/>
    </source>
</evidence>
<keyword evidence="5 10" id="KW-0812">Transmembrane</keyword>
<keyword evidence="11" id="KW-0966">Cell projection</keyword>
<dbReference type="PANTHER" id="PTHR30065">
    <property type="entry name" value="FLAGELLAR BIOSYNTHETIC PROTEIN FLIR"/>
    <property type="match status" value="1"/>
</dbReference>
<accession>A0ABV1I367</accession>
<dbReference type="RefSeq" id="WP_349144655.1">
    <property type="nucleotide sequence ID" value="NZ_JBBMFC010000019.1"/>
</dbReference>
<keyword evidence="12" id="KW-1185">Reference proteome</keyword>
<evidence type="ECO:0000256" key="7">
    <source>
        <dbReference type="ARBA" id="ARBA00023136"/>
    </source>
</evidence>
<dbReference type="InterPro" id="IPR002010">
    <property type="entry name" value="T3SS_IM_R"/>
</dbReference>
<feature type="transmembrane region" description="Helical" evidence="10">
    <location>
        <begin position="208"/>
        <end position="230"/>
    </location>
</feature>
<feature type="transmembrane region" description="Helical" evidence="10">
    <location>
        <begin position="79"/>
        <end position="98"/>
    </location>
</feature>
<evidence type="ECO:0000256" key="3">
    <source>
        <dbReference type="ARBA" id="ARBA00021717"/>
    </source>
</evidence>
<dbReference type="InterPro" id="IPR006303">
    <property type="entry name" value="FliR"/>
</dbReference>
<name>A0ABV1I367_9FIRM</name>
<evidence type="ECO:0000256" key="10">
    <source>
        <dbReference type="RuleBase" id="RU362071"/>
    </source>
</evidence>
<feature type="transmembrane region" description="Helical" evidence="10">
    <location>
        <begin position="119"/>
        <end position="137"/>
    </location>
</feature>
<keyword evidence="11" id="KW-0282">Flagellum</keyword>
<dbReference type="EMBL" id="JBBMFC010000019">
    <property type="protein sequence ID" value="MEQ2579343.1"/>
    <property type="molecule type" value="Genomic_DNA"/>
</dbReference>
<feature type="transmembrane region" description="Helical" evidence="10">
    <location>
        <begin position="6"/>
        <end position="29"/>
    </location>
</feature>
<keyword evidence="7 10" id="KW-0472">Membrane</keyword>
<dbReference type="Proteomes" id="UP001470288">
    <property type="component" value="Unassembled WGS sequence"/>
</dbReference>
<protein>
    <recommendedName>
        <fullName evidence="3 9">Flagellar biosynthetic protein FliR</fullName>
    </recommendedName>
</protein>
<evidence type="ECO:0000256" key="1">
    <source>
        <dbReference type="ARBA" id="ARBA00002578"/>
    </source>
</evidence>
<evidence type="ECO:0000256" key="5">
    <source>
        <dbReference type="ARBA" id="ARBA00022692"/>
    </source>
</evidence>
<reference evidence="11 12" key="1">
    <citation type="submission" date="2024-03" db="EMBL/GenBank/DDBJ databases">
        <title>Human intestinal bacterial collection.</title>
        <authorList>
            <person name="Pauvert C."/>
            <person name="Hitch T.C.A."/>
            <person name="Clavel T."/>
        </authorList>
    </citation>
    <scope>NUCLEOTIDE SEQUENCE [LARGE SCALE GENOMIC DNA]</scope>
    <source>
        <strain evidence="11 12">CLA-AA-H78B</strain>
    </source>
</reference>
<keyword evidence="4 10" id="KW-1003">Cell membrane</keyword>
<evidence type="ECO:0000313" key="11">
    <source>
        <dbReference type="EMBL" id="MEQ2579343.1"/>
    </source>
</evidence>
<comment type="similarity">
    <text evidence="2 10">Belongs to the FliR/MopE/SpaR family.</text>
</comment>
<comment type="subcellular location">
    <subcellularLocation>
        <location evidence="10">Cell membrane</location>
        <topology evidence="10">Multi-pass membrane protein</topology>
    </subcellularLocation>
    <subcellularLocation>
        <location evidence="10">Bacterial flagellum basal body</location>
    </subcellularLocation>
</comment>
<evidence type="ECO:0000256" key="2">
    <source>
        <dbReference type="ARBA" id="ARBA00009772"/>
    </source>
</evidence>
<organism evidence="11 12">
    <name type="scientific">Hominiventricola aquisgranensis</name>
    <dbReference type="NCBI Taxonomy" id="3133164"/>
    <lineage>
        <taxon>Bacteria</taxon>
        <taxon>Bacillati</taxon>
        <taxon>Bacillota</taxon>
        <taxon>Clostridia</taxon>
        <taxon>Lachnospirales</taxon>
        <taxon>Lachnospiraceae</taxon>
        <taxon>Hominiventricola</taxon>
    </lineage>
</organism>
<keyword evidence="11" id="KW-0969">Cilium</keyword>
<feature type="transmembrane region" description="Helical" evidence="10">
    <location>
        <begin position="183"/>
        <end position="202"/>
    </location>
</feature>
<evidence type="ECO:0000256" key="8">
    <source>
        <dbReference type="ARBA" id="ARBA00023143"/>
    </source>
</evidence>